<dbReference type="AlphaFoldDB" id="A0A7K6NID9"/>
<evidence type="ECO:0000256" key="1">
    <source>
        <dbReference type="SAM" id="MobiDB-lite"/>
    </source>
</evidence>
<comment type="caution">
    <text evidence="3">The sequence shown here is derived from an EMBL/GenBank/DDBJ whole genome shotgun (WGS) entry which is preliminary data.</text>
</comment>
<keyword evidence="4" id="KW-1185">Reference proteome</keyword>
<dbReference type="InterPro" id="IPR019160">
    <property type="entry name" value="Sec3_CC"/>
</dbReference>
<feature type="domain" description="Exocyst complex component Sec3 coiled-coil" evidence="2">
    <location>
        <begin position="58"/>
        <end position="139"/>
    </location>
</feature>
<dbReference type="GO" id="GO:0006893">
    <property type="term" value="P:Golgi to plasma membrane transport"/>
    <property type="evidence" value="ECO:0007669"/>
    <property type="project" value="TreeGrafter"/>
</dbReference>
<protein>
    <submittedName>
        <fullName evidence="3">EXOC1 protein</fullName>
    </submittedName>
</protein>
<dbReference type="Proteomes" id="UP000565207">
    <property type="component" value="Unassembled WGS sequence"/>
</dbReference>
<name>A0A7K6NID9_PEDTO</name>
<evidence type="ECO:0000313" key="3">
    <source>
        <dbReference type="EMBL" id="NWW48542.1"/>
    </source>
</evidence>
<dbReference type="EMBL" id="VZRU01010463">
    <property type="protein sequence ID" value="NWW48542.1"/>
    <property type="molecule type" value="Genomic_DNA"/>
</dbReference>
<reference evidence="3 4" key="1">
    <citation type="submission" date="2019-09" db="EMBL/GenBank/DDBJ databases">
        <title>Bird 10,000 Genomes (B10K) Project - Family phase.</title>
        <authorList>
            <person name="Zhang G."/>
        </authorList>
    </citation>
    <scope>NUCLEOTIDE SEQUENCE [LARGE SCALE GENOMIC DNA]</scope>
    <source>
        <strain evidence="3">B10K-DU-029-80</strain>
        <tissue evidence="3">Muscle</tissue>
    </source>
</reference>
<dbReference type="GO" id="GO:0000145">
    <property type="term" value="C:exocyst"/>
    <property type="evidence" value="ECO:0007669"/>
    <property type="project" value="InterPro"/>
</dbReference>
<dbReference type="Pfam" id="PF09763">
    <property type="entry name" value="Sec3_CC"/>
    <property type="match status" value="1"/>
</dbReference>
<feature type="compositionally biased region" description="Basic and acidic residues" evidence="1">
    <location>
        <begin position="10"/>
        <end position="19"/>
    </location>
</feature>
<dbReference type="GO" id="GO:0006887">
    <property type="term" value="P:exocytosis"/>
    <property type="evidence" value="ECO:0007669"/>
    <property type="project" value="InterPro"/>
</dbReference>
<dbReference type="GO" id="GO:0005546">
    <property type="term" value="F:phosphatidylinositol-4,5-bisphosphate binding"/>
    <property type="evidence" value="ECO:0007669"/>
    <property type="project" value="TreeGrafter"/>
</dbReference>
<organism evidence="3 4">
    <name type="scientific">Pedionomus torquatus</name>
    <name type="common">Plains-wanderer</name>
    <dbReference type="NCBI Taxonomy" id="227192"/>
    <lineage>
        <taxon>Eukaryota</taxon>
        <taxon>Metazoa</taxon>
        <taxon>Chordata</taxon>
        <taxon>Craniata</taxon>
        <taxon>Vertebrata</taxon>
        <taxon>Euteleostomi</taxon>
        <taxon>Archelosauria</taxon>
        <taxon>Archosauria</taxon>
        <taxon>Dinosauria</taxon>
        <taxon>Saurischia</taxon>
        <taxon>Theropoda</taxon>
        <taxon>Coelurosauria</taxon>
        <taxon>Aves</taxon>
        <taxon>Neognathae</taxon>
        <taxon>Neoaves</taxon>
        <taxon>Charadriiformes</taxon>
        <taxon>Pedionomidae</taxon>
        <taxon>Pedionomus</taxon>
    </lineage>
</organism>
<dbReference type="GO" id="GO:0005886">
    <property type="term" value="C:plasma membrane"/>
    <property type="evidence" value="ECO:0007669"/>
    <property type="project" value="TreeGrafter"/>
</dbReference>
<evidence type="ECO:0000313" key="4">
    <source>
        <dbReference type="Proteomes" id="UP000565207"/>
    </source>
</evidence>
<feature type="region of interest" description="Disordered" evidence="1">
    <location>
        <begin position="1"/>
        <end position="33"/>
    </location>
</feature>
<evidence type="ECO:0000259" key="2">
    <source>
        <dbReference type="Pfam" id="PF09763"/>
    </source>
</evidence>
<sequence>SPPGHAGRQRPQEDRKDAAEIESQEEFSAYQEMTPKEAADVLRLMEEHEPLMNNSVAFAEQLSNDLHVLDEASLRAIISSEKQVTELMSFIDEALAEVARVEETLQVYDELLGSVKQQMDHIHQENSLLHRIVSNKTRL</sequence>
<dbReference type="PANTHER" id="PTHR16092">
    <property type="entry name" value="SEC3/SYNTAXIN-RELATED"/>
    <property type="match status" value="1"/>
</dbReference>
<dbReference type="PANTHER" id="PTHR16092:SF20">
    <property type="entry name" value="EXOCYST COMPLEX COMPONENT SEC3 PIP2-BINDING N-TERMINAL DOMAIN-CONTAINING PROTEIN"/>
    <property type="match status" value="1"/>
</dbReference>
<proteinExistence type="predicted"/>
<feature type="non-terminal residue" evidence="3">
    <location>
        <position position="1"/>
    </location>
</feature>
<accession>A0A7K6NID9</accession>
<gene>
    <name evidence="3" type="primary">Exoc1_2</name>
    <name evidence="3" type="ORF">PEDTOR_R12878</name>
</gene>
<feature type="non-terminal residue" evidence="3">
    <location>
        <position position="139"/>
    </location>
</feature>